<dbReference type="RefSeq" id="WP_138731120.1">
    <property type="nucleotide sequence ID" value="NZ_SRMP02000026.1"/>
</dbReference>
<reference evidence="1 2" key="1">
    <citation type="submission" date="2024-12" db="EMBL/GenBank/DDBJ databases">
        <authorList>
            <person name="Hu S."/>
        </authorList>
    </citation>
    <scope>NUCLEOTIDE SEQUENCE [LARGE SCALE GENOMIC DNA]</scope>
    <source>
        <strain evidence="1 2">P-25</strain>
    </source>
</reference>
<proteinExistence type="predicted"/>
<gene>
    <name evidence="1" type="ORF">E5L68_014135</name>
</gene>
<evidence type="ECO:0000313" key="2">
    <source>
        <dbReference type="Proteomes" id="UP001517367"/>
    </source>
</evidence>
<keyword evidence="2" id="KW-1185">Reference proteome</keyword>
<evidence type="ECO:0000313" key="1">
    <source>
        <dbReference type="EMBL" id="MFN0292540.1"/>
    </source>
</evidence>
<dbReference type="EMBL" id="SRMP02000026">
    <property type="protein sequence ID" value="MFN0292540.1"/>
    <property type="molecule type" value="Genomic_DNA"/>
</dbReference>
<protein>
    <submittedName>
        <fullName evidence="1">Uncharacterized protein</fullName>
    </submittedName>
</protein>
<dbReference type="Proteomes" id="UP001517367">
    <property type="component" value="Unassembled WGS sequence"/>
</dbReference>
<name>A0ABW9JL04_9SPHI</name>
<accession>A0ABW9JL04</accession>
<comment type="caution">
    <text evidence="1">The sequence shown here is derived from an EMBL/GenBank/DDBJ whole genome shotgun (WGS) entry which is preliminary data.</text>
</comment>
<organism evidence="1 2">
    <name type="scientific">Pedobacter helvus</name>
    <dbReference type="NCBI Taxonomy" id="2563444"/>
    <lineage>
        <taxon>Bacteria</taxon>
        <taxon>Pseudomonadati</taxon>
        <taxon>Bacteroidota</taxon>
        <taxon>Sphingobacteriia</taxon>
        <taxon>Sphingobacteriales</taxon>
        <taxon>Sphingobacteriaceae</taxon>
        <taxon>Pedobacter</taxon>
    </lineage>
</organism>
<sequence>MTNLKKMALGLLVAVLAVGFSAFTSKSELKEHRALKAGKVVADHIVQIGTNEFREYLLSGTPNDGLCLTPASKDCIYQVTPLGKDEMPEQPVDGYSDEQIEEFLENSWIESAPSSSAALYSGPYQ</sequence>